<comment type="caution">
    <text evidence="1">The sequence shown here is derived from an EMBL/GenBank/DDBJ whole genome shotgun (WGS) entry which is preliminary data.</text>
</comment>
<organism evidence="1">
    <name type="scientific">marine sediment metagenome</name>
    <dbReference type="NCBI Taxonomy" id="412755"/>
    <lineage>
        <taxon>unclassified sequences</taxon>
        <taxon>metagenomes</taxon>
        <taxon>ecological metagenomes</taxon>
    </lineage>
</organism>
<dbReference type="AlphaFoldDB" id="X0W9X5"/>
<gene>
    <name evidence="1" type="ORF">S01H1_49158</name>
</gene>
<name>X0W9X5_9ZZZZ</name>
<sequence length="84" mass="9642">MINYKTMKKSRIINALYAKAQADRQKALMSLDLLENQAVGIGDHTADDFFEDAEKSLQLLVDSDDKIATIDKYFETQKTPMIWK</sequence>
<protein>
    <submittedName>
        <fullName evidence="1">Uncharacterized protein</fullName>
    </submittedName>
</protein>
<proteinExistence type="predicted"/>
<accession>X0W9X5</accession>
<evidence type="ECO:0000313" key="1">
    <source>
        <dbReference type="EMBL" id="GAG20002.1"/>
    </source>
</evidence>
<dbReference type="EMBL" id="BARS01031602">
    <property type="protein sequence ID" value="GAG20002.1"/>
    <property type="molecule type" value="Genomic_DNA"/>
</dbReference>
<reference evidence="1" key="1">
    <citation type="journal article" date="2014" name="Front. Microbiol.">
        <title>High frequency of phylogenetically diverse reductive dehalogenase-homologous genes in deep subseafloor sedimentary metagenomes.</title>
        <authorList>
            <person name="Kawai M."/>
            <person name="Futagami T."/>
            <person name="Toyoda A."/>
            <person name="Takaki Y."/>
            <person name="Nishi S."/>
            <person name="Hori S."/>
            <person name="Arai W."/>
            <person name="Tsubouchi T."/>
            <person name="Morono Y."/>
            <person name="Uchiyama I."/>
            <person name="Ito T."/>
            <person name="Fujiyama A."/>
            <person name="Inagaki F."/>
            <person name="Takami H."/>
        </authorList>
    </citation>
    <scope>NUCLEOTIDE SEQUENCE</scope>
    <source>
        <strain evidence="1">Expedition CK06-06</strain>
    </source>
</reference>